<evidence type="ECO:0000256" key="1">
    <source>
        <dbReference type="SAM" id="MobiDB-lite"/>
    </source>
</evidence>
<reference evidence="2" key="1">
    <citation type="journal article" date="2023" name="Science">
        <title>Genome structures resolve the early diversification of teleost fishes.</title>
        <authorList>
            <person name="Parey E."/>
            <person name="Louis A."/>
            <person name="Montfort J."/>
            <person name="Bouchez O."/>
            <person name="Roques C."/>
            <person name="Iampietro C."/>
            <person name="Lluch J."/>
            <person name="Castinel A."/>
            <person name="Donnadieu C."/>
            <person name="Desvignes T."/>
            <person name="Floi Bucao C."/>
            <person name="Jouanno E."/>
            <person name="Wen M."/>
            <person name="Mejri S."/>
            <person name="Dirks R."/>
            <person name="Jansen H."/>
            <person name="Henkel C."/>
            <person name="Chen W.J."/>
            <person name="Zahm M."/>
            <person name="Cabau C."/>
            <person name="Klopp C."/>
            <person name="Thompson A.W."/>
            <person name="Robinson-Rechavi M."/>
            <person name="Braasch I."/>
            <person name="Lecointre G."/>
            <person name="Bobe J."/>
            <person name="Postlethwait J.H."/>
            <person name="Berthelot C."/>
            <person name="Roest Crollius H."/>
            <person name="Guiguen Y."/>
        </authorList>
    </citation>
    <scope>NUCLEOTIDE SEQUENCE</scope>
    <source>
        <strain evidence="2">NC1722</strain>
    </source>
</reference>
<dbReference type="EMBL" id="JAINUG010000326">
    <property type="protein sequence ID" value="KAJ8378273.1"/>
    <property type="molecule type" value="Genomic_DNA"/>
</dbReference>
<comment type="caution">
    <text evidence="2">The sequence shown here is derived from an EMBL/GenBank/DDBJ whole genome shotgun (WGS) entry which is preliminary data.</text>
</comment>
<keyword evidence="3" id="KW-1185">Reference proteome</keyword>
<name>A0AAD7RE32_9TELE</name>
<proteinExistence type="predicted"/>
<gene>
    <name evidence="2" type="ORF">AAFF_G00244770</name>
</gene>
<accession>A0AAD7RE32</accession>
<organism evidence="2 3">
    <name type="scientific">Aldrovandia affinis</name>
    <dbReference type="NCBI Taxonomy" id="143900"/>
    <lineage>
        <taxon>Eukaryota</taxon>
        <taxon>Metazoa</taxon>
        <taxon>Chordata</taxon>
        <taxon>Craniata</taxon>
        <taxon>Vertebrata</taxon>
        <taxon>Euteleostomi</taxon>
        <taxon>Actinopterygii</taxon>
        <taxon>Neopterygii</taxon>
        <taxon>Teleostei</taxon>
        <taxon>Notacanthiformes</taxon>
        <taxon>Halosauridae</taxon>
        <taxon>Aldrovandia</taxon>
    </lineage>
</organism>
<evidence type="ECO:0000313" key="3">
    <source>
        <dbReference type="Proteomes" id="UP001221898"/>
    </source>
</evidence>
<protein>
    <submittedName>
        <fullName evidence="2">Uncharacterized protein</fullName>
    </submittedName>
</protein>
<feature type="region of interest" description="Disordered" evidence="1">
    <location>
        <begin position="290"/>
        <end position="331"/>
    </location>
</feature>
<sequence>MLGLTSERAGIGGGAGEEVELGRIFGAGSPSCSSAGRSIVVPDVGWEIGALCLRRRLRRPASWCRLRSHESPSEEERAGRLKPAVPLRERGVARGSSADRRRFVLVAVTCAWAGPEPVAFHSSRGPSRQQGYSAQAGLVHKGRCSPKVLTALWPSKAKRQPRPGWPLQTTATVLLVLNFHARAGVLESEVKAALGDRLQTGTGEHDAILALDVGSRTRGPRAPAPPGPLEAGLAVGAEDLGAEIKVREPDGRGWGDSSLMVCDAVHTVSDPQGPWLSGHVWSGPVTLIASDRPDREEASECEGRAGGRQRTDTAPERRAISANNARAMQTP</sequence>
<evidence type="ECO:0000313" key="2">
    <source>
        <dbReference type="EMBL" id="KAJ8378273.1"/>
    </source>
</evidence>
<dbReference type="AlphaFoldDB" id="A0AAD7RE32"/>
<dbReference type="Proteomes" id="UP001221898">
    <property type="component" value="Unassembled WGS sequence"/>
</dbReference>
<feature type="compositionally biased region" description="Basic and acidic residues" evidence="1">
    <location>
        <begin position="291"/>
        <end position="319"/>
    </location>
</feature>
<feature type="compositionally biased region" description="Polar residues" evidence="1">
    <location>
        <begin position="321"/>
        <end position="331"/>
    </location>
</feature>